<dbReference type="Pfam" id="PF00072">
    <property type="entry name" value="Response_reg"/>
    <property type="match status" value="1"/>
</dbReference>
<proteinExistence type="predicted"/>
<dbReference type="Proteomes" id="UP000253410">
    <property type="component" value="Unassembled WGS sequence"/>
</dbReference>
<organism evidence="4 5">
    <name type="scientific">Chitinophaga flava</name>
    <dbReference type="NCBI Taxonomy" id="2259036"/>
    <lineage>
        <taxon>Bacteria</taxon>
        <taxon>Pseudomonadati</taxon>
        <taxon>Bacteroidota</taxon>
        <taxon>Chitinophagia</taxon>
        <taxon>Chitinophagales</taxon>
        <taxon>Chitinophagaceae</taxon>
        <taxon>Chitinophaga</taxon>
    </lineage>
</organism>
<keyword evidence="1" id="KW-0597">Phosphoprotein</keyword>
<dbReference type="Gene3D" id="3.40.50.2300">
    <property type="match status" value="1"/>
</dbReference>
<name>A0A365XQZ6_9BACT</name>
<dbReference type="PANTHER" id="PTHR44591">
    <property type="entry name" value="STRESS RESPONSE REGULATOR PROTEIN 1"/>
    <property type="match status" value="1"/>
</dbReference>
<dbReference type="SMART" id="SM00448">
    <property type="entry name" value="REC"/>
    <property type="match status" value="1"/>
</dbReference>
<dbReference type="OrthoDB" id="9797341at2"/>
<evidence type="ECO:0000313" key="4">
    <source>
        <dbReference type="EMBL" id="RBL87985.1"/>
    </source>
</evidence>
<dbReference type="InterPro" id="IPR011006">
    <property type="entry name" value="CheY-like_superfamily"/>
</dbReference>
<accession>A0A365XQZ6</accession>
<reference evidence="4 5" key="1">
    <citation type="submission" date="2018-05" db="EMBL/GenBank/DDBJ databases">
        <title>Chitinophaga sp. K3CV102501T nov., isolated from isolated from a monsoon evergreen broad-leaved forest soil.</title>
        <authorList>
            <person name="Lv Y."/>
        </authorList>
    </citation>
    <scope>NUCLEOTIDE SEQUENCE [LARGE SCALE GENOMIC DNA]</scope>
    <source>
        <strain evidence="4 5">GDMCC 1.1325</strain>
    </source>
</reference>
<dbReference type="AlphaFoldDB" id="A0A365XQZ6"/>
<dbReference type="PROSITE" id="PS50110">
    <property type="entry name" value="RESPONSE_REGULATORY"/>
    <property type="match status" value="1"/>
</dbReference>
<evidence type="ECO:0000259" key="3">
    <source>
        <dbReference type="PROSITE" id="PS50110"/>
    </source>
</evidence>
<comment type="caution">
    <text evidence="4">The sequence shown here is derived from an EMBL/GenBank/DDBJ whole genome shotgun (WGS) entry which is preliminary data.</text>
</comment>
<protein>
    <recommendedName>
        <fullName evidence="3">Response regulatory domain-containing protein</fullName>
    </recommendedName>
</protein>
<dbReference type="InterPro" id="IPR050595">
    <property type="entry name" value="Bact_response_regulator"/>
</dbReference>
<gene>
    <name evidence="4" type="ORF">DF182_31095</name>
</gene>
<evidence type="ECO:0000256" key="2">
    <source>
        <dbReference type="PROSITE-ProRule" id="PRU00169"/>
    </source>
</evidence>
<evidence type="ECO:0000313" key="5">
    <source>
        <dbReference type="Proteomes" id="UP000253410"/>
    </source>
</evidence>
<dbReference type="SUPFAM" id="SSF52172">
    <property type="entry name" value="CheY-like"/>
    <property type="match status" value="1"/>
</dbReference>
<dbReference type="InterPro" id="IPR001789">
    <property type="entry name" value="Sig_transdc_resp-reg_receiver"/>
</dbReference>
<comment type="caution">
    <text evidence="2">Lacks conserved residue(s) required for the propagation of feature annotation.</text>
</comment>
<dbReference type="CDD" id="cd00156">
    <property type="entry name" value="REC"/>
    <property type="match status" value="1"/>
</dbReference>
<feature type="domain" description="Response regulatory" evidence="3">
    <location>
        <begin position="48"/>
        <end position="163"/>
    </location>
</feature>
<evidence type="ECO:0000256" key="1">
    <source>
        <dbReference type="ARBA" id="ARBA00022553"/>
    </source>
</evidence>
<keyword evidence="5" id="KW-1185">Reference proteome</keyword>
<sequence length="168" mass="18634">MCAGSSLLCSTWRLEQHCKSSALLFSCAFCPRTKTSFPMITRQRKTYKIFWVDDDPFFLNWIIPQVTDQTCFTVHICTNARTALYTIGTASPDIILTNLVMPGMCGLEMIAAIRHQSPSIPIVVVSNRFNDCDKLAAFEAGADCFLSKAGVNGEVIIAGILPYLNRKD</sequence>
<dbReference type="GO" id="GO:0000160">
    <property type="term" value="P:phosphorelay signal transduction system"/>
    <property type="evidence" value="ECO:0007669"/>
    <property type="project" value="InterPro"/>
</dbReference>
<dbReference type="PANTHER" id="PTHR44591:SF3">
    <property type="entry name" value="RESPONSE REGULATORY DOMAIN-CONTAINING PROTEIN"/>
    <property type="match status" value="1"/>
</dbReference>
<dbReference type="EMBL" id="QFFJ01000003">
    <property type="protein sequence ID" value="RBL87985.1"/>
    <property type="molecule type" value="Genomic_DNA"/>
</dbReference>